<accession>A0A915BH28</accession>
<feature type="chain" id="PRO_5036857668" evidence="1">
    <location>
        <begin position="22"/>
        <end position="105"/>
    </location>
</feature>
<protein>
    <submittedName>
        <fullName evidence="3">Uncharacterized protein</fullName>
    </submittedName>
</protein>
<evidence type="ECO:0000313" key="2">
    <source>
        <dbReference type="Proteomes" id="UP000887569"/>
    </source>
</evidence>
<keyword evidence="2" id="KW-1185">Reference proteome</keyword>
<sequence>VEVYPCLAILSLMLIGKCCLASRRRSTLLHFVEKRLFRHCSTKRCGLKWVVSMLFASSIPQIPVCSPSRFPPLLHHPLFLCSSLLIPCILLIAPCSVEIHRKPLK</sequence>
<dbReference type="Proteomes" id="UP000887569">
    <property type="component" value="Unplaced"/>
</dbReference>
<evidence type="ECO:0000256" key="1">
    <source>
        <dbReference type="SAM" id="SignalP"/>
    </source>
</evidence>
<keyword evidence="1" id="KW-0732">Signal</keyword>
<organism evidence="2 3">
    <name type="scientific">Parascaris univalens</name>
    <name type="common">Nematode worm</name>
    <dbReference type="NCBI Taxonomy" id="6257"/>
    <lineage>
        <taxon>Eukaryota</taxon>
        <taxon>Metazoa</taxon>
        <taxon>Ecdysozoa</taxon>
        <taxon>Nematoda</taxon>
        <taxon>Chromadorea</taxon>
        <taxon>Rhabditida</taxon>
        <taxon>Spirurina</taxon>
        <taxon>Ascaridomorpha</taxon>
        <taxon>Ascaridoidea</taxon>
        <taxon>Ascarididae</taxon>
        <taxon>Parascaris</taxon>
    </lineage>
</organism>
<proteinExistence type="predicted"/>
<evidence type="ECO:0000313" key="3">
    <source>
        <dbReference type="WBParaSite" id="PgR040_g035_t01"/>
    </source>
</evidence>
<dbReference type="WBParaSite" id="PgR040_g035_t01">
    <property type="protein sequence ID" value="PgR040_g035_t01"/>
    <property type="gene ID" value="PgR040_g035"/>
</dbReference>
<feature type="signal peptide" evidence="1">
    <location>
        <begin position="1"/>
        <end position="21"/>
    </location>
</feature>
<name>A0A915BH28_PARUN</name>
<dbReference type="AlphaFoldDB" id="A0A915BH28"/>
<reference evidence="3" key="1">
    <citation type="submission" date="2022-11" db="UniProtKB">
        <authorList>
            <consortium name="WormBaseParasite"/>
        </authorList>
    </citation>
    <scope>IDENTIFICATION</scope>
</reference>